<feature type="domain" description="ABM" evidence="1">
    <location>
        <begin position="43"/>
        <end position="136"/>
    </location>
</feature>
<dbReference type="Proteomes" id="UP001165080">
    <property type="component" value="Unassembled WGS sequence"/>
</dbReference>
<dbReference type="Gene3D" id="3.30.70.100">
    <property type="match status" value="1"/>
</dbReference>
<dbReference type="PANTHER" id="PTHR40624">
    <property type="entry name" value="BIOSYNTHESIS MONOOXYGENASE, PUTATIVE (AFU_ORTHOLOGUE AFUA_1G12025)-RELATED"/>
    <property type="match status" value="1"/>
</dbReference>
<dbReference type="PANTHER" id="PTHR40624:SF1">
    <property type="entry name" value="BIOSYNTHESIS MONOOXYGENASE, PUTATIVE (AFU_ORTHOLOGUE AFUA_1G12025)-RELATED"/>
    <property type="match status" value="1"/>
</dbReference>
<dbReference type="AlphaFoldDB" id="A0A9W6F006"/>
<dbReference type="PROSITE" id="PS51725">
    <property type="entry name" value="ABM"/>
    <property type="match status" value="1"/>
</dbReference>
<comment type="caution">
    <text evidence="2">The sequence shown here is derived from an EMBL/GenBank/DDBJ whole genome shotgun (WGS) entry which is preliminary data.</text>
</comment>
<accession>A0A9W6F006</accession>
<name>A0A9W6F006_9CHLO</name>
<reference evidence="2 3" key="1">
    <citation type="journal article" date="2023" name="Commun. Biol.">
        <title>Reorganization of the ancestral sex-determining regions during the evolution of trioecy in Pleodorina starrii.</title>
        <authorList>
            <person name="Takahashi K."/>
            <person name="Suzuki S."/>
            <person name="Kawai-Toyooka H."/>
            <person name="Yamamoto K."/>
            <person name="Hamaji T."/>
            <person name="Ootsuki R."/>
            <person name="Yamaguchi H."/>
            <person name="Kawachi M."/>
            <person name="Higashiyama T."/>
            <person name="Nozaki H."/>
        </authorList>
    </citation>
    <scope>NUCLEOTIDE SEQUENCE [LARGE SCALE GENOMIC DNA]</scope>
    <source>
        <strain evidence="2 3">NIES-4479</strain>
    </source>
</reference>
<proteinExistence type="predicted"/>
<gene>
    <name evidence="2" type="primary">PLEST011155</name>
    <name evidence="2" type="ORF">PLESTB_000437200</name>
</gene>
<organism evidence="2 3">
    <name type="scientific">Pleodorina starrii</name>
    <dbReference type="NCBI Taxonomy" id="330485"/>
    <lineage>
        <taxon>Eukaryota</taxon>
        <taxon>Viridiplantae</taxon>
        <taxon>Chlorophyta</taxon>
        <taxon>core chlorophytes</taxon>
        <taxon>Chlorophyceae</taxon>
        <taxon>CS clade</taxon>
        <taxon>Chlamydomonadales</taxon>
        <taxon>Volvocaceae</taxon>
        <taxon>Pleodorina</taxon>
    </lineage>
</organism>
<evidence type="ECO:0000313" key="3">
    <source>
        <dbReference type="Proteomes" id="UP001165080"/>
    </source>
</evidence>
<evidence type="ECO:0000259" key="1">
    <source>
        <dbReference type="PROSITE" id="PS51725"/>
    </source>
</evidence>
<sequence length="146" mass="16645">MLQVRRTHCNPTRTSPGTRAPVKFRQCALPKAQSAMAADGKVYVILVKGQVKPGQAALFEKCFAPLAQHVTANEAQAYSYKLCWSDSDPDSFIIYERYASKEYLEEVHWKSEPFLQFRKDLEANGVEWITKDVTKYYETGPGFMAR</sequence>
<dbReference type="SUPFAM" id="SSF54909">
    <property type="entry name" value="Dimeric alpha+beta barrel"/>
    <property type="match status" value="1"/>
</dbReference>
<evidence type="ECO:0000313" key="2">
    <source>
        <dbReference type="EMBL" id="GLC50835.1"/>
    </source>
</evidence>
<keyword evidence="3" id="KW-1185">Reference proteome</keyword>
<dbReference type="InterPro" id="IPR007138">
    <property type="entry name" value="ABM_dom"/>
</dbReference>
<dbReference type="OrthoDB" id="10011777at2759"/>
<dbReference type="InterPro" id="IPR011008">
    <property type="entry name" value="Dimeric_a/b-barrel"/>
</dbReference>
<dbReference type="Pfam" id="PF03992">
    <property type="entry name" value="ABM"/>
    <property type="match status" value="1"/>
</dbReference>
<protein>
    <recommendedName>
        <fullName evidence="1">ABM domain-containing protein</fullName>
    </recommendedName>
</protein>
<dbReference type="EMBL" id="BRXU01000004">
    <property type="protein sequence ID" value="GLC50835.1"/>
    <property type="molecule type" value="Genomic_DNA"/>
</dbReference>